<dbReference type="GO" id="GO:0005524">
    <property type="term" value="F:ATP binding"/>
    <property type="evidence" value="ECO:0007669"/>
    <property type="project" value="UniProtKB-KW"/>
</dbReference>
<keyword evidence="4" id="KW-1003">Cell membrane</keyword>
<organism evidence="10 11">
    <name type="scientific">Clostridium boliviensis</name>
    <dbReference type="NCBI Taxonomy" id="318465"/>
    <lineage>
        <taxon>Bacteria</taxon>
        <taxon>Bacillati</taxon>
        <taxon>Bacillota</taxon>
        <taxon>Clostridia</taxon>
        <taxon>Eubacteriales</taxon>
        <taxon>Clostridiaceae</taxon>
        <taxon>Clostridium</taxon>
    </lineage>
</organism>
<comment type="subcellular location">
    <subcellularLocation>
        <location evidence="1">Cell membrane</location>
        <topology evidence="1">Peripheral membrane protein</topology>
    </subcellularLocation>
</comment>
<keyword evidence="6 10" id="KW-0067">ATP-binding</keyword>
<dbReference type="Gene3D" id="3.40.50.300">
    <property type="entry name" value="P-loop containing nucleotide triphosphate hydrolases"/>
    <property type="match status" value="1"/>
</dbReference>
<dbReference type="SUPFAM" id="SSF52540">
    <property type="entry name" value="P-loop containing nucleoside triphosphate hydrolases"/>
    <property type="match status" value="1"/>
</dbReference>
<feature type="domain" description="ABC transporter" evidence="9">
    <location>
        <begin position="2"/>
        <end position="241"/>
    </location>
</feature>
<keyword evidence="8" id="KW-0472">Membrane</keyword>
<dbReference type="Pfam" id="PF00005">
    <property type="entry name" value="ABC_tran"/>
    <property type="match status" value="1"/>
</dbReference>
<evidence type="ECO:0000256" key="4">
    <source>
        <dbReference type="ARBA" id="ARBA00022475"/>
    </source>
</evidence>
<dbReference type="InterPro" id="IPR027417">
    <property type="entry name" value="P-loop_NTPase"/>
</dbReference>
<evidence type="ECO:0000256" key="5">
    <source>
        <dbReference type="ARBA" id="ARBA00022741"/>
    </source>
</evidence>
<evidence type="ECO:0000313" key="10">
    <source>
        <dbReference type="EMBL" id="MDW2796049.1"/>
    </source>
</evidence>
<dbReference type="SMART" id="SM00382">
    <property type="entry name" value="AAA"/>
    <property type="match status" value="1"/>
</dbReference>
<keyword evidence="5" id="KW-0547">Nucleotide-binding</keyword>
<dbReference type="PROSITE" id="PS50893">
    <property type="entry name" value="ABC_TRANSPORTER_2"/>
    <property type="match status" value="1"/>
</dbReference>
<dbReference type="InterPro" id="IPR003593">
    <property type="entry name" value="AAA+_ATPase"/>
</dbReference>
<comment type="similarity">
    <text evidence="2">Belongs to the ABC transporter superfamily.</text>
</comment>
<keyword evidence="11" id="KW-1185">Reference proteome</keyword>
<dbReference type="EMBL" id="JAWONS010000011">
    <property type="protein sequence ID" value="MDW2796049.1"/>
    <property type="molecule type" value="Genomic_DNA"/>
</dbReference>
<reference evidence="10 11" key="1">
    <citation type="submission" date="2023-10" db="EMBL/GenBank/DDBJ databases">
        <title>A novel Glycoside Hydrolase 43-Like Enzyme from Clostrdium boliviensis is an Endo-xylanase, and a Candidate for Xylooligosaccharides Production from Different Xylan Substrates.</title>
        <authorList>
            <person name="Alvarez M.T."/>
            <person name="Rocabado-Villegas L.R."/>
            <person name="Salas-Veizaga D.M."/>
            <person name="Linares-Pasten J.A."/>
            <person name="Gudmundsdottir E.E."/>
            <person name="Hreggvidsson G.O."/>
            <person name="Adlercreutz P."/>
            <person name="Nordberg Karlsson E."/>
        </authorList>
    </citation>
    <scope>NUCLEOTIDE SEQUENCE [LARGE SCALE GENOMIC DNA]</scope>
    <source>
        <strain evidence="10 11">E-1</strain>
    </source>
</reference>
<comment type="caution">
    <text evidence="10">The sequence shown here is derived from an EMBL/GenBank/DDBJ whole genome shotgun (WGS) entry which is preliminary data.</text>
</comment>
<sequence length="249" mass="28018">MIDLNDICFSYSDTIALNHINLSIKTGEAIALMGANGCGKSTLLKLINGIISPDRGSYLFHGEEVTHKKLQDTRFSKLLHQRIGFVFQNSDTQLFCSSVYDEVAFGPRQMGYTESEVESRVNDCLALLGIQEFSKRTPYHLSGGEKRKVAIACVMSLNPEVLVLDEPMNGLDPKTQRWLVDFLNKLNKAGKTLITSTHNLELVQEISERSILFDETHSIVADGKTEELLKDEELLKRVNLVDQSYHFHV</sequence>
<evidence type="ECO:0000256" key="2">
    <source>
        <dbReference type="ARBA" id="ARBA00005417"/>
    </source>
</evidence>
<gene>
    <name evidence="10" type="ORF">RZO55_00420</name>
</gene>
<protein>
    <submittedName>
        <fullName evidence="10">ABC transporter ATP-binding protein</fullName>
    </submittedName>
</protein>
<evidence type="ECO:0000256" key="8">
    <source>
        <dbReference type="ARBA" id="ARBA00023136"/>
    </source>
</evidence>
<evidence type="ECO:0000313" key="11">
    <source>
        <dbReference type="Proteomes" id="UP001276854"/>
    </source>
</evidence>
<proteinExistence type="inferred from homology"/>
<keyword evidence="3" id="KW-0813">Transport</keyword>
<accession>A0ABU4GEK5</accession>
<dbReference type="PANTHER" id="PTHR43553">
    <property type="entry name" value="HEAVY METAL TRANSPORTER"/>
    <property type="match status" value="1"/>
</dbReference>
<name>A0ABU4GEK5_9CLOT</name>
<dbReference type="InterPro" id="IPR015856">
    <property type="entry name" value="ABC_transpr_CbiO/EcfA_su"/>
</dbReference>
<dbReference type="CDD" id="cd03225">
    <property type="entry name" value="ABC_cobalt_CbiO_domain1"/>
    <property type="match status" value="1"/>
</dbReference>
<dbReference type="InterPro" id="IPR003439">
    <property type="entry name" value="ABC_transporter-like_ATP-bd"/>
</dbReference>
<evidence type="ECO:0000256" key="3">
    <source>
        <dbReference type="ARBA" id="ARBA00022448"/>
    </source>
</evidence>
<dbReference type="RefSeq" id="WP_318062328.1">
    <property type="nucleotide sequence ID" value="NZ_JAWONS010000011.1"/>
</dbReference>
<keyword evidence="7" id="KW-1278">Translocase</keyword>
<evidence type="ECO:0000256" key="7">
    <source>
        <dbReference type="ARBA" id="ARBA00022967"/>
    </source>
</evidence>
<evidence type="ECO:0000256" key="1">
    <source>
        <dbReference type="ARBA" id="ARBA00004202"/>
    </source>
</evidence>
<dbReference type="InterPro" id="IPR050095">
    <property type="entry name" value="ECF_ABC_transporter_ATP-bd"/>
</dbReference>
<evidence type="ECO:0000259" key="9">
    <source>
        <dbReference type="PROSITE" id="PS50893"/>
    </source>
</evidence>
<dbReference type="InterPro" id="IPR017871">
    <property type="entry name" value="ABC_transporter-like_CS"/>
</dbReference>
<dbReference type="PROSITE" id="PS00211">
    <property type="entry name" value="ABC_TRANSPORTER_1"/>
    <property type="match status" value="1"/>
</dbReference>
<evidence type="ECO:0000256" key="6">
    <source>
        <dbReference type="ARBA" id="ARBA00022840"/>
    </source>
</evidence>
<dbReference type="Proteomes" id="UP001276854">
    <property type="component" value="Unassembled WGS sequence"/>
</dbReference>